<proteinExistence type="predicted"/>
<comment type="caution">
    <text evidence="1">The sequence shown here is derived from an EMBL/GenBank/DDBJ whole genome shotgun (WGS) entry which is preliminary data.</text>
</comment>
<evidence type="ECO:0000313" key="1">
    <source>
        <dbReference type="EMBL" id="OGI37611.1"/>
    </source>
</evidence>
<gene>
    <name evidence="1" type="ORF">A2140_01915</name>
</gene>
<name>A0A1F6SXD6_9PROT</name>
<dbReference type="Proteomes" id="UP000178379">
    <property type="component" value="Unassembled WGS sequence"/>
</dbReference>
<accession>A0A1F6SXD6</accession>
<sequence>MIDIAALGGVSFPLLGRSPNAAGAWMRASGRCSGAAGDGYVNIERQTPSAQFASLIAPYVLSI</sequence>
<dbReference type="EMBL" id="MFSQ01000143">
    <property type="protein sequence ID" value="OGI37611.1"/>
    <property type="molecule type" value="Genomic_DNA"/>
</dbReference>
<protein>
    <submittedName>
        <fullName evidence="1">Uncharacterized protein</fullName>
    </submittedName>
</protein>
<organism evidence="1 2">
    <name type="scientific">Candidatus Muproteobacteria bacterium RBG_16_62_13</name>
    <dbReference type="NCBI Taxonomy" id="1817756"/>
    <lineage>
        <taxon>Bacteria</taxon>
        <taxon>Pseudomonadati</taxon>
        <taxon>Pseudomonadota</taxon>
        <taxon>Candidatus Muproteobacteria</taxon>
    </lineage>
</organism>
<dbReference type="AlphaFoldDB" id="A0A1F6SXD6"/>
<evidence type="ECO:0000313" key="2">
    <source>
        <dbReference type="Proteomes" id="UP000178379"/>
    </source>
</evidence>
<reference evidence="1 2" key="1">
    <citation type="journal article" date="2016" name="Nat. Commun.">
        <title>Thousands of microbial genomes shed light on interconnected biogeochemical processes in an aquifer system.</title>
        <authorList>
            <person name="Anantharaman K."/>
            <person name="Brown C.T."/>
            <person name="Hug L.A."/>
            <person name="Sharon I."/>
            <person name="Castelle C.J."/>
            <person name="Probst A.J."/>
            <person name="Thomas B.C."/>
            <person name="Singh A."/>
            <person name="Wilkins M.J."/>
            <person name="Karaoz U."/>
            <person name="Brodie E.L."/>
            <person name="Williams K.H."/>
            <person name="Hubbard S.S."/>
            <person name="Banfield J.F."/>
        </authorList>
    </citation>
    <scope>NUCLEOTIDE SEQUENCE [LARGE SCALE GENOMIC DNA]</scope>
</reference>